<dbReference type="PANTHER" id="PTHR30532">
    <property type="entry name" value="IRON III DICITRATE-BINDING PERIPLASMIC PROTEIN"/>
    <property type="match status" value="1"/>
</dbReference>
<evidence type="ECO:0000313" key="7">
    <source>
        <dbReference type="Proteomes" id="UP000736583"/>
    </source>
</evidence>
<evidence type="ECO:0000259" key="5">
    <source>
        <dbReference type="PROSITE" id="PS50983"/>
    </source>
</evidence>
<proteinExistence type="inferred from homology"/>
<dbReference type="InterPro" id="IPR002491">
    <property type="entry name" value="ABC_transptr_periplasmic_BD"/>
</dbReference>
<dbReference type="Pfam" id="PF01497">
    <property type="entry name" value="Peripla_BP_2"/>
    <property type="match status" value="1"/>
</dbReference>
<evidence type="ECO:0000256" key="2">
    <source>
        <dbReference type="ARBA" id="ARBA00008814"/>
    </source>
</evidence>
<dbReference type="EMBL" id="JAHLQL010000004">
    <property type="protein sequence ID" value="MBU5592435.1"/>
    <property type="molecule type" value="Genomic_DNA"/>
</dbReference>
<evidence type="ECO:0000256" key="3">
    <source>
        <dbReference type="ARBA" id="ARBA00022448"/>
    </source>
</evidence>
<dbReference type="PROSITE" id="PS50983">
    <property type="entry name" value="FE_B12_PBP"/>
    <property type="match status" value="1"/>
</dbReference>
<comment type="subcellular location">
    <subcellularLocation>
        <location evidence="1">Cell envelope</location>
    </subcellularLocation>
</comment>
<evidence type="ECO:0000256" key="1">
    <source>
        <dbReference type="ARBA" id="ARBA00004196"/>
    </source>
</evidence>
<organism evidence="6 7">
    <name type="scientific">Clostridium simiarum</name>
    <dbReference type="NCBI Taxonomy" id="2841506"/>
    <lineage>
        <taxon>Bacteria</taxon>
        <taxon>Bacillati</taxon>
        <taxon>Bacillota</taxon>
        <taxon>Clostridia</taxon>
        <taxon>Eubacteriales</taxon>
        <taxon>Clostridiaceae</taxon>
        <taxon>Clostridium</taxon>
    </lineage>
</organism>
<feature type="domain" description="Fe/B12 periplasmic-binding" evidence="5">
    <location>
        <begin position="63"/>
        <end position="322"/>
    </location>
</feature>
<sequence>MKKKLLVLTLSALMAVGIVGCGNKNNAEDKAANAPKQEQQENKEKKVSYLGKEYTVPSKDPRIVITGTLESMEDALILGVKPVGAMTSGGKFPEIFKDITSEAKPIGEKTQPNIETILSLKPDIILGSTKFPAEALEKLNKVKDTVPVSHISTDWEANLMLMGEISGKEDKAKEIIQKYKEEAKKGKEQLGDKMKDKKVVAIRIRAGNIAIYPAGVFFNPVLYDELGLEVPETIKAAKAQEMLSLEKFSELNPDYIFVQFSEDENKDNPKALEELNKNPIWSSINAVKNGKVFVNTVDPIAQGGTAWSKSNFLKAAVSELSK</sequence>
<keyword evidence="4" id="KW-0732">Signal</keyword>
<dbReference type="InterPro" id="IPR051313">
    <property type="entry name" value="Bact_iron-sidero_bind"/>
</dbReference>
<dbReference type="PANTHER" id="PTHR30532:SF10">
    <property type="entry name" value="IRON-UPTAKE SYSTEM-BINDING PROTEIN"/>
    <property type="match status" value="1"/>
</dbReference>
<keyword evidence="7" id="KW-1185">Reference proteome</keyword>
<keyword evidence="3" id="KW-0813">Transport</keyword>
<dbReference type="PROSITE" id="PS51257">
    <property type="entry name" value="PROKAR_LIPOPROTEIN"/>
    <property type="match status" value="1"/>
</dbReference>
<reference evidence="6 7" key="1">
    <citation type="submission" date="2021-06" db="EMBL/GenBank/DDBJ databases">
        <authorList>
            <person name="Sun Q."/>
            <person name="Li D."/>
        </authorList>
    </citation>
    <scope>NUCLEOTIDE SEQUENCE [LARGE SCALE GENOMIC DNA]</scope>
    <source>
        <strain evidence="6 7">MSJ-4</strain>
    </source>
</reference>
<comment type="similarity">
    <text evidence="2">Belongs to the bacterial solute-binding protein 8 family.</text>
</comment>
<evidence type="ECO:0000313" key="6">
    <source>
        <dbReference type="EMBL" id="MBU5592435.1"/>
    </source>
</evidence>
<comment type="caution">
    <text evidence="6">The sequence shown here is derived from an EMBL/GenBank/DDBJ whole genome shotgun (WGS) entry which is preliminary data.</text>
</comment>
<evidence type="ECO:0000256" key="4">
    <source>
        <dbReference type="ARBA" id="ARBA00022729"/>
    </source>
</evidence>
<dbReference type="RefSeq" id="WP_216457220.1">
    <property type="nucleotide sequence ID" value="NZ_JAHLQL010000004.1"/>
</dbReference>
<name>A0ABS6F231_9CLOT</name>
<gene>
    <name evidence="6" type="ORF">KQI89_11775</name>
</gene>
<protein>
    <submittedName>
        <fullName evidence="6">ABC transporter substrate-binding protein</fullName>
    </submittedName>
</protein>
<dbReference type="Proteomes" id="UP000736583">
    <property type="component" value="Unassembled WGS sequence"/>
</dbReference>
<accession>A0ABS6F231</accession>